<keyword evidence="1" id="KW-0808">Transferase</keyword>
<dbReference type="FunFam" id="3.40.50.2000:FF:000119">
    <property type="entry name" value="Glycosyl transferase group 1"/>
    <property type="match status" value="1"/>
</dbReference>
<reference evidence="4" key="1">
    <citation type="submission" date="2017-09" db="EMBL/GenBank/DDBJ databases">
        <title>Depth-based differentiation of microbial function through sediment-hosted aquifers and enrichment of novel symbionts in the deep terrestrial subsurface.</title>
        <authorList>
            <person name="Probst A.J."/>
            <person name="Ladd B."/>
            <person name="Jarett J.K."/>
            <person name="Geller-Mcgrath D.E."/>
            <person name="Sieber C.M.K."/>
            <person name="Emerson J.B."/>
            <person name="Anantharaman K."/>
            <person name="Thomas B.C."/>
            <person name="Malmstrom R."/>
            <person name="Stieglmeier M."/>
            <person name="Klingl A."/>
            <person name="Woyke T."/>
            <person name="Ryan C.M."/>
            <person name="Banfield J.F."/>
        </authorList>
    </citation>
    <scope>NUCLEOTIDE SEQUENCE [LARGE SCALE GENOMIC DNA]</scope>
</reference>
<dbReference type="PANTHER" id="PTHR46401:SF2">
    <property type="entry name" value="GLYCOSYLTRANSFERASE WBBK-RELATED"/>
    <property type="match status" value="1"/>
</dbReference>
<dbReference type="CDD" id="cd03809">
    <property type="entry name" value="GT4_MtfB-like"/>
    <property type="match status" value="1"/>
</dbReference>
<evidence type="ECO:0000259" key="2">
    <source>
        <dbReference type="Pfam" id="PF00534"/>
    </source>
</evidence>
<dbReference type="InterPro" id="IPR001296">
    <property type="entry name" value="Glyco_trans_1"/>
</dbReference>
<sequence length="345" mass="39407">MRIFIDTRTTRNKYQGHGVGVYTENMAEWLPKVSPQVSVVRSGWKNCDVFLQPSFYDGFPHGFKGLKVIMVHDLTLLKFNYFSARGCLVNALRGLEYRYKLRSVKKADLVLTNSENTRQDVLHYLKIPSFKVKVIHLGLKNLPSSSLPFDQLGIPNEPFILYIGGVEFNKNIERLIKAFDQLKKQNLPEDLIDLKLVLGGRGFWQKSRPETIKIMNLIDSSKINNDIILPGFIPDEDLRSWYQATLAFVYPSFYEGFGFPVLEAMSCGAPVITANASSLPEVCGDAVIYFDPYQIDSIQEKIKEIILNESLRQNLSSRGVLRAGQFSWERTARRTFQYLATFLGR</sequence>
<evidence type="ECO:0000313" key="4">
    <source>
        <dbReference type="Proteomes" id="UP000231414"/>
    </source>
</evidence>
<dbReference type="GO" id="GO:0016757">
    <property type="term" value="F:glycosyltransferase activity"/>
    <property type="evidence" value="ECO:0007669"/>
    <property type="project" value="InterPro"/>
</dbReference>
<gene>
    <name evidence="3" type="ORF">COT52_02165</name>
</gene>
<feature type="domain" description="Glycosyl transferase family 1" evidence="2">
    <location>
        <begin position="151"/>
        <end position="319"/>
    </location>
</feature>
<dbReference type="EMBL" id="PEYW01000030">
    <property type="protein sequence ID" value="PIS20748.1"/>
    <property type="molecule type" value="Genomic_DNA"/>
</dbReference>
<dbReference type="AlphaFoldDB" id="A0A2H0X9I0"/>
<proteinExistence type="predicted"/>
<dbReference type="Pfam" id="PF00534">
    <property type="entry name" value="Glycos_transf_1"/>
    <property type="match status" value="1"/>
</dbReference>
<dbReference type="Gene3D" id="3.40.50.2000">
    <property type="entry name" value="Glycogen Phosphorylase B"/>
    <property type="match status" value="1"/>
</dbReference>
<dbReference type="Proteomes" id="UP000231414">
    <property type="component" value="Unassembled WGS sequence"/>
</dbReference>
<dbReference type="PANTHER" id="PTHR46401">
    <property type="entry name" value="GLYCOSYLTRANSFERASE WBBK-RELATED"/>
    <property type="match status" value="1"/>
</dbReference>
<evidence type="ECO:0000313" key="3">
    <source>
        <dbReference type="EMBL" id="PIS20748.1"/>
    </source>
</evidence>
<name>A0A2H0X9I0_UNCKA</name>
<evidence type="ECO:0000256" key="1">
    <source>
        <dbReference type="ARBA" id="ARBA00022679"/>
    </source>
</evidence>
<accession>A0A2H0X9I0</accession>
<protein>
    <recommendedName>
        <fullName evidence="2">Glycosyl transferase family 1 domain-containing protein</fullName>
    </recommendedName>
</protein>
<dbReference type="SUPFAM" id="SSF53756">
    <property type="entry name" value="UDP-Glycosyltransferase/glycogen phosphorylase"/>
    <property type="match status" value="1"/>
</dbReference>
<organism evidence="3 4">
    <name type="scientific">candidate division WWE3 bacterium CG08_land_8_20_14_0_20_43_13</name>
    <dbReference type="NCBI Taxonomy" id="1975087"/>
    <lineage>
        <taxon>Bacteria</taxon>
        <taxon>Katanobacteria</taxon>
    </lineage>
</organism>
<comment type="caution">
    <text evidence="3">The sequence shown here is derived from an EMBL/GenBank/DDBJ whole genome shotgun (WGS) entry which is preliminary data.</text>
</comment>